<dbReference type="GO" id="GO:0005978">
    <property type="term" value="P:glycogen biosynthetic process"/>
    <property type="evidence" value="ECO:0007669"/>
    <property type="project" value="UniProtKB-UniRule"/>
</dbReference>
<evidence type="ECO:0000256" key="5">
    <source>
        <dbReference type="ARBA" id="ARBA00022679"/>
    </source>
</evidence>
<dbReference type="InterPro" id="IPR001296">
    <property type="entry name" value="Glyco_trans_1"/>
</dbReference>
<evidence type="ECO:0000256" key="6">
    <source>
        <dbReference type="ARBA" id="ARBA00023056"/>
    </source>
</evidence>
<dbReference type="InterPro" id="IPR013534">
    <property type="entry name" value="Starch_synth_cat_dom"/>
</dbReference>
<dbReference type="SUPFAM" id="SSF53756">
    <property type="entry name" value="UDP-Glycosyltransferase/glycogen phosphorylase"/>
    <property type="match status" value="1"/>
</dbReference>
<organism evidence="10 11">
    <name type="scientific">Candidatus Gottesmanbacteria bacterium RIFOXYB1_FULL_47_11</name>
    <dbReference type="NCBI Taxonomy" id="1798401"/>
    <lineage>
        <taxon>Bacteria</taxon>
        <taxon>Candidatus Gottesmaniibacteriota</taxon>
    </lineage>
</organism>
<reference evidence="10 11" key="1">
    <citation type="journal article" date="2016" name="Nat. Commun.">
        <title>Thousands of microbial genomes shed light on interconnected biogeochemical processes in an aquifer system.</title>
        <authorList>
            <person name="Anantharaman K."/>
            <person name="Brown C.T."/>
            <person name="Hug L.A."/>
            <person name="Sharon I."/>
            <person name="Castelle C.J."/>
            <person name="Probst A.J."/>
            <person name="Thomas B.C."/>
            <person name="Singh A."/>
            <person name="Wilkins M.J."/>
            <person name="Karaoz U."/>
            <person name="Brodie E.L."/>
            <person name="Williams K.H."/>
            <person name="Hubbard S.S."/>
            <person name="Banfield J.F."/>
        </authorList>
    </citation>
    <scope>NUCLEOTIDE SEQUENCE [LARGE SCALE GENOMIC DNA]</scope>
</reference>
<evidence type="ECO:0000256" key="1">
    <source>
        <dbReference type="ARBA" id="ARBA00001478"/>
    </source>
</evidence>
<name>A0A1F6BFB0_9BACT</name>
<evidence type="ECO:0000313" key="11">
    <source>
        <dbReference type="Proteomes" id="UP000176186"/>
    </source>
</evidence>
<comment type="catalytic activity">
    <reaction evidence="1 7">
        <text>[(1-&gt;4)-alpha-D-glucosyl](n) + ADP-alpha-D-glucose = [(1-&gt;4)-alpha-D-glucosyl](n+1) + ADP + H(+)</text>
        <dbReference type="Rhea" id="RHEA:18189"/>
        <dbReference type="Rhea" id="RHEA-COMP:9584"/>
        <dbReference type="Rhea" id="RHEA-COMP:9587"/>
        <dbReference type="ChEBI" id="CHEBI:15378"/>
        <dbReference type="ChEBI" id="CHEBI:15444"/>
        <dbReference type="ChEBI" id="CHEBI:57498"/>
        <dbReference type="ChEBI" id="CHEBI:456216"/>
        <dbReference type="EC" id="2.4.1.21"/>
    </reaction>
</comment>
<dbReference type="Pfam" id="PF08323">
    <property type="entry name" value="Glyco_transf_5"/>
    <property type="match status" value="1"/>
</dbReference>
<protein>
    <recommendedName>
        <fullName evidence="7">Glycogen synthase</fullName>
        <ecNumber evidence="7">2.4.1.21</ecNumber>
    </recommendedName>
    <alternativeName>
        <fullName evidence="7">Starch [bacterial glycogen] synthase</fullName>
    </alternativeName>
</protein>
<dbReference type="HAMAP" id="MF_00484">
    <property type="entry name" value="Glycogen_synth"/>
    <property type="match status" value="1"/>
</dbReference>
<gene>
    <name evidence="7" type="primary">glgA</name>
    <name evidence="10" type="ORF">A2363_05025</name>
</gene>
<dbReference type="STRING" id="1798401.A2363_05025"/>
<feature type="domain" description="Starch synthase catalytic" evidence="9">
    <location>
        <begin position="9"/>
        <end position="246"/>
    </location>
</feature>
<dbReference type="EC" id="2.4.1.21" evidence="7"/>
<dbReference type="Pfam" id="PF00534">
    <property type="entry name" value="Glycos_transf_1"/>
    <property type="match status" value="1"/>
</dbReference>
<dbReference type="AlphaFoldDB" id="A0A1F6BFB0"/>
<dbReference type="Proteomes" id="UP000176186">
    <property type="component" value="Unassembled WGS sequence"/>
</dbReference>
<dbReference type="GO" id="GO:0004373">
    <property type="term" value="F:alpha-1,4-glucan glucosyltransferase (UDP-glucose donor) activity"/>
    <property type="evidence" value="ECO:0007669"/>
    <property type="project" value="InterPro"/>
</dbReference>
<dbReference type="Gene3D" id="3.40.50.2000">
    <property type="entry name" value="Glycogen Phosphorylase B"/>
    <property type="match status" value="2"/>
</dbReference>
<dbReference type="CDD" id="cd03791">
    <property type="entry name" value="GT5_Glycogen_synthase_DULL1-like"/>
    <property type="match status" value="1"/>
</dbReference>
<evidence type="ECO:0000256" key="2">
    <source>
        <dbReference type="ARBA" id="ARBA00002764"/>
    </source>
</evidence>
<comment type="pathway">
    <text evidence="7">Glycan biosynthesis; glycogen biosynthesis.</text>
</comment>
<feature type="binding site" evidence="7">
    <location>
        <position position="22"/>
    </location>
    <ligand>
        <name>ADP-alpha-D-glucose</name>
        <dbReference type="ChEBI" id="CHEBI:57498"/>
    </ligand>
</feature>
<feature type="domain" description="Glycosyl transferase family 1" evidence="8">
    <location>
        <begin position="303"/>
        <end position="452"/>
    </location>
</feature>
<dbReference type="PANTHER" id="PTHR45825">
    <property type="entry name" value="GRANULE-BOUND STARCH SYNTHASE 1, CHLOROPLASTIC/AMYLOPLASTIC"/>
    <property type="match status" value="1"/>
</dbReference>
<dbReference type="PANTHER" id="PTHR45825:SF11">
    <property type="entry name" value="ALPHA AMYLASE DOMAIN-CONTAINING PROTEIN"/>
    <property type="match status" value="1"/>
</dbReference>
<comment type="function">
    <text evidence="2 7">Synthesizes alpha-1,4-glucan chains using ADP-glucose.</text>
</comment>
<dbReference type="EMBL" id="MFKE01000011">
    <property type="protein sequence ID" value="OGG35605.1"/>
    <property type="molecule type" value="Genomic_DNA"/>
</dbReference>
<dbReference type="GO" id="GO:0009011">
    <property type="term" value="F:alpha-1,4-glucan glucosyltransferase (ADP-glucose donor) activity"/>
    <property type="evidence" value="ECO:0007669"/>
    <property type="project" value="UniProtKB-UniRule"/>
</dbReference>
<keyword evidence="4 7" id="KW-0328">Glycosyltransferase</keyword>
<evidence type="ECO:0000259" key="9">
    <source>
        <dbReference type="Pfam" id="PF08323"/>
    </source>
</evidence>
<accession>A0A1F6BFB0</accession>
<evidence type="ECO:0000313" key="10">
    <source>
        <dbReference type="EMBL" id="OGG35605.1"/>
    </source>
</evidence>
<dbReference type="InterPro" id="IPR011835">
    <property type="entry name" value="GS/SS"/>
</dbReference>
<comment type="caution">
    <text evidence="10">The sequence shown here is derived from an EMBL/GenBank/DDBJ whole genome shotgun (WGS) entry which is preliminary data.</text>
</comment>
<evidence type="ECO:0000256" key="3">
    <source>
        <dbReference type="ARBA" id="ARBA00010281"/>
    </source>
</evidence>
<keyword evidence="6 7" id="KW-0320">Glycogen biosynthesis</keyword>
<dbReference type="UniPathway" id="UPA00164"/>
<evidence type="ECO:0000259" key="8">
    <source>
        <dbReference type="Pfam" id="PF00534"/>
    </source>
</evidence>
<sequence>MVVYDNYMRILFVTSEVAGLYKLGGLGDVSRSLPVALRRLRVDVRVVMPYYKKIQLSSVRCVGRIAVDFDGKRELVFVFVSVIPETSVPVYLLRHPKLDEYHEGEIVEKFAFFSSSVARVIEYAPDTFGGRPDIVHCHDWHTALVPLLLGERNKLRREKETLESIRTKTIITIHNLLYQGTAPITLAKKLHLPKSIFHILQTKKGQTIKLFREGIEHADIISTVSPTYAKEMLTGDYGQHINDALSRRKADVLGILNGINGEIWDPVHDKFLSVRYGKNDVVSGKAANKEYLQKTLVLPITKIPLIGFVGRLEVRQKGIDILIAALEHLLPDGVQVIILGTGPKKVKQTLAAFETKYPEHFKFVPTFDERLARRIYAGADMLVVPSKFEPCGLTQMIAMRYGTIPVVRKTGGLADSVVDGKTGFVFEDYNETALLAKLKEAVTLWTSEPKKWSHMALRCMRQDFSWTVSAKKYKKVYQRLLINT</sequence>
<evidence type="ECO:0000256" key="7">
    <source>
        <dbReference type="HAMAP-Rule" id="MF_00484"/>
    </source>
</evidence>
<proteinExistence type="inferred from homology"/>
<dbReference type="NCBIfam" id="TIGR02095">
    <property type="entry name" value="glgA"/>
    <property type="match status" value="1"/>
</dbReference>
<comment type="similarity">
    <text evidence="3 7">Belongs to the glycosyltransferase 1 family. Bacterial/plant glycogen synthase subfamily.</text>
</comment>
<keyword evidence="5 7" id="KW-0808">Transferase</keyword>
<evidence type="ECO:0000256" key="4">
    <source>
        <dbReference type="ARBA" id="ARBA00022676"/>
    </source>
</evidence>